<dbReference type="SUPFAM" id="SSF52540">
    <property type="entry name" value="P-loop containing nucleoside triphosphate hydrolases"/>
    <property type="match status" value="1"/>
</dbReference>
<protein>
    <recommendedName>
        <fullName evidence="2">EngC GTPase domain-containing protein</fullName>
    </recommendedName>
</protein>
<gene>
    <name evidence="3" type="ORF">S12H4_44696</name>
</gene>
<dbReference type="InterPro" id="IPR027417">
    <property type="entry name" value="P-loop_NTPase"/>
</dbReference>
<reference evidence="3" key="1">
    <citation type="journal article" date="2014" name="Front. Microbiol.">
        <title>High frequency of phylogenetically diverse reductive dehalogenase-homologous genes in deep subseafloor sedimentary metagenomes.</title>
        <authorList>
            <person name="Kawai M."/>
            <person name="Futagami T."/>
            <person name="Toyoda A."/>
            <person name="Takaki Y."/>
            <person name="Nishi S."/>
            <person name="Hori S."/>
            <person name="Arai W."/>
            <person name="Tsubouchi T."/>
            <person name="Morono Y."/>
            <person name="Uchiyama I."/>
            <person name="Ito T."/>
            <person name="Fujiyama A."/>
            <person name="Inagaki F."/>
            <person name="Takami H."/>
        </authorList>
    </citation>
    <scope>NUCLEOTIDE SEQUENCE</scope>
    <source>
        <strain evidence="3">Expedition CK06-06</strain>
    </source>
</reference>
<feature type="non-terminal residue" evidence="3">
    <location>
        <position position="1"/>
    </location>
</feature>
<dbReference type="Gene3D" id="1.10.40.50">
    <property type="entry name" value="Probable gtpase engc, domain 3"/>
    <property type="match status" value="1"/>
</dbReference>
<dbReference type="GO" id="GO:0005525">
    <property type="term" value="F:GTP binding"/>
    <property type="evidence" value="ECO:0007669"/>
    <property type="project" value="InterPro"/>
</dbReference>
<dbReference type="Pfam" id="PF03193">
    <property type="entry name" value="RsgA_GTPase"/>
    <property type="match status" value="1"/>
</dbReference>
<sequence>RGRHVTSHRELFLLPDGGAVIDTPGIREIQLWADEDTLSSAFPDIEQLASECHFSDCSHNSEPRCAIRKAIEEKILDADRFRSYEKLKKELRYLEFRQKHGTRLEEKLKWKQISQWSKEARKRI</sequence>
<dbReference type="GO" id="GO:0042254">
    <property type="term" value="P:ribosome biogenesis"/>
    <property type="evidence" value="ECO:0007669"/>
    <property type="project" value="UniProtKB-KW"/>
</dbReference>
<name>X1VKI0_9ZZZZ</name>
<keyword evidence="1" id="KW-0690">Ribosome biogenesis</keyword>
<dbReference type="AlphaFoldDB" id="X1VKI0"/>
<dbReference type="InterPro" id="IPR004881">
    <property type="entry name" value="Ribosome_biogen_GTPase_RsgA"/>
</dbReference>
<comment type="caution">
    <text evidence="3">The sequence shown here is derived from an EMBL/GenBank/DDBJ whole genome shotgun (WGS) entry which is preliminary data.</text>
</comment>
<dbReference type="Gene3D" id="3.40.50.300">
    <property type="entry name" value="P-loop containing nucleotide triphosphate hydrolases"/>
    <property type="match status" value="1"/>
</dbReference>
<organism evidence="3">
    <name type="scientific">marine sediment metagenome</name>
    <dbReference type="NCBI Taxonomy" id="412755"/>
    <lineage>
        <taxon>unclassified sequences</taxon>
        <taxon>metagenomes</taxon>
        <taxon>ecological metagenomes</taxon>
    </lineage>
</organism>
<dbReference type="PANTHER" id="PTHR32120:SF10">
    <property type="entry name" value="SMALL RIBOSOMAL SUBUNIT BIOGENESIS GTPASE RSGA"/>
    <property type="match status" value="1"/>
</dbReference>
<evidence type="ECO:0000256" key="1">
    <source>
        <dbReference type="ARBA" id="ARBA00022517"/>
    </source>
</evidence>
<dbReference type="GO" id="GO:0003924">
    <property type="term" value="F:GTPase activity"/>
    <property type="evidence" value="ECO:0007669"/>
    <property type="project" value="InterPro"/>
</dbReference>
<evidence type="ECO:0000259" key="2">
    <source>
        <dbReference type="Pfam" id="PF03193"/>
    </source>
</evidence>
<dbReference type="InterPro" id="IPR010914">
    <property type="entry name" value="RsgA_GTPase_dom"/>
</dbReference>
<dbReference type="EMBL" id="BARW01027564">
    <property type="protein sequence ID" value="GAJ16091.1"/>
    <property type="molecule type" value="Genomic_DNA"/>
</dbReference>
<feature type="domain" description="EngC GTPase" evidence="2">
    <location>
        <begin position="1"/>
        <end position="32"/>
    </location>
</feature>
<accession>X1VKI0</accession>
<dbReference type="PANTHER" id="PTHR32120">
    <property type="entry name" value="SMALL RIBOSOMAL SUBUNIT BIOGENESIS GTPASE RSGA"/>
    <property type="match status" value="1"/>
</dbReference>
<proteinExistence type="predicted"/>
<evidence type="ECO:0000313" key="3">
    <source>
        <dbReference type="EMBL" id="GAJ16091.1"/>
    </source>
</evidence>